<dbReference type="Proteomes" id="UP001165082">
    <property type="component" value="Unassembled WGS sequence"/>
</dbReference>
<keyword evidence="1" id="KW-0479">Metal-binding</keyword>
<protein>
    <recommendedName>
        <fullName evidence="4">C2 domain-containing protein</fullName>
    </recommendedName>
</protein>
<reference evidence="5" key="1">
    <citation type="submission" date="2022-07" db="EMBL/GenBank/DDBJ databases">
        <title>Genome analysis of Parmales, a sister group of diatoms, reveals the evolutionary specialization of diatoms from phago-mixotrophs to photoautotrophs.</title>
        <authorList>
            <person name="Ban H."/>
            <person name="Sato S."/>
            <person name="Yoshikawa S."/>
            <person name="Kazumasa Y."/>
            <person name="Nakamura Y."/>
            <person name="Ichinomiya M."/>
            <person name="Saitoh K."/>
            <person name="Sato N."/>
            <person name="Blanc-Mathieu R."/>
            <person name="Endo H."/>
            <person name="Kuwata A."/>
            <person name="Ogata H."/>
        </authorList>
    </citation>
    <scope>NUCLEOTIDE SEQUENCE</scope>
</reference>
<evidence type="ECO:0000256" key="1">
    <source>
        <dbReference type="ARBA" id="ARBA00022723"/>
    </source>
</evidence>
<accession>A0A9W7G4W9</accession>
<dbReference type="GO" id="GO:0046872">
    <property type="term" value="F:metal ion binding"/>
    <property type="evidence" value="ECO:0007669"/>
    <property type="project" value="UniProtKB-KW"/>
</dbReference>
<dbReference type="CDD" id="cd00030">
    <property type="entry name" value="C2"/>
    <property type="match status" value="1"/>
</dbReference>
<gene>
    <name evidence="5" type="ORF">TrRE_jg2487</name>
</gene>
<feature type="domain" description="C2" evidence="4">
    <location>
        <begin position="24"/>
        <end position="178"/>
    </location>
</feature>
<feature type="region of interest" description="Disordered" evidence="3">
    <location>
        <begin position="1"/>
        <end position="39"/>
    </location>
</feature>
<dbReference type="InterPro" id="IPR032675">
    <property type="entry name" value="LRR_dom_sf"/>
</dbReference>
<organism evidence="5 6">
    <name type="scientific">Triparma retinervis</name>
    <dbReference type="NCBI Taxonomy" id="2557542"/>
    <lineage>
        <taxon>Eukaryota</taxon>
        <taxon>Sar</taxon>
        <taxon>Stramenopiles</taxon>
        <taxon>Ochrophyta</taxon>
        <taxon>Bolidophyceae</taxon>
        <taxon>Parmales</taxon>
        <taxon>Triparmaceae</taxon>
        <taxon>Triparma</taxon>
    </lineage>
</organism>
<evidence type="ECO:0000256" key="2">
    <source>
        <dbReference type="ARBA" id="ARBA00022837"/>
    </source>
</evidence>
<feature type="region of interest" description="Disordered" evidence="3">
    <location>
        <begin position="71"/>
        <end position="96"/>
    </location>
</feature>
<dbReference type="PROSITE" id="PS01159">
    <property type="entry name" value="WW_DOMAIN_1"/>
    <property type="match status" value="1"/>
</dbReference>
<keyword evidence="6" id="KW-1185">Reference proteome</keyword>
<feature type="region of interest" description="Disordered" evidence="3">
    <location>
        <begin position="694"/>
        <end position="732"/>
    </location>
</feature>
<feature type="domain" description="C2" evidence="4">
    <location>
        <begin position="214"/>
        <end position="339"/>
    </location>
</feature>
<feature type="compositionally biased region" description="Acidic residues" evidence="3">
    <location>
        <begin position="699"/>
        <end position="730"/>
    </location>
</feature>
<dbReference type="SMART" id="SM00239">
    <property type="entry name" value="C2"/>
    <property type="match status" value="2"/>
</dbReference>
<dbReference type="Gene3D" id="2.60.40.150">
    <property type="entry name" value="C2 domain"/>
    <property type="match status" value="2"/>
</dbReference>
<keyword evidence="2" id="KW-0106">Calcium</keyword>
<proteinExistence type="predicted"/>
<dbReference type="SMART" id="SM00368">
    <property type="entry name" value="LRR_RI"/>
    <property type="match status" value="3"/>
</dbReference>
<dbReference type="PROSITE" id="PS50004">
    <property type="entry name" value="C2"/>
    <property type="match status" value="2"/>
</dbReference>
<feature type="non-terminal residue" evidence="5">
    <location>
        <position position="1"/>
    </location>
</feature>
<dbReference type="OrthoDB" id="196566at2759"/>
<dbReference type="InterPro" id="IPR000008">
    <property type="entry name" value="C2_dom"/>
</dbReference>
<dbReference type="SUPFAM" id="SSF52047">
    <property type="entry name" value="RNI-like"/>
    <property type="match status" value="1"/>
</dbReference>
<evidence type="ECO:0000259" key="4">
    <source>
        <dbReference type="PROSITE" id="PS50004"/>
    </source>
</evidence>
<dbReference type="PANTHER" id="PTHR45911">
    <property type="entry name" value="C2 DOMAIN-CONTAINING PROTEIN"/>
    <property type="match status" value="1"/>
</dbReference>
<dbReference type="EMBL" id="BRXZ01007693">
    <property type="protein sequence ID" value="GMI32155.1"/>
    <property type="molecule type" value="Genomic_DNA"/>
</dbReference>
<dbReference type="Pfam" id="PF00168">
    <property type="entry name" value="C2"/>
    <property type="match status" value="2"/>
</dbReference>
<dbReference type="AlphaFoldDB" id="A0A9W7G4W9"/>
<evidence type="ECO:0000313" key="5">
    <source>
        <dbReference type="EMBL" id="GMI32155.1"/>
    </source>
</evidence>
<sequence length="862" mass="97444">PPPPPSQLEELDEEDLKLKSDLSNPPLDNVSDTRVDGKGPNELHVMVIKATHIKAMDGKGVLASLPKVSLPGFGKKKKKEDPEGVNSKKKREGTSDPFITVATTSSLTTPAKYKTGVIKKTLSPVWEADNRWAIPESDPGGVLNLEIRDSDMVTTSFMGLAVVPLSKFAGRREVRDWYAFKGRGGEADEDRGRVLVSARWVYNPAIISEAEAMDPSDLGPPMEVEEDKGVKPANRVNVFVIRAKKLCVMDKNILSSGGSSDPVVTVRFDKEKQKTDVVKKNLNPVFMKQISFDRMLSTTSKNLVEVIVEDYDLGGNDFMGQVSVPLVTLKDRKEVRKWFKLQNKEGTMDGKDRGEILLAFRWTYDIRAKPPVAKGGLDALEDIKPKRRVSSPPKRERKKTVVKKEVVKAPEPRLVDTYGNWMEYEDVETKKMYWYNSATFVSTWKMPGFVKEEKKKRMLKRVRDHAETSLWTCGDSAYHNFRVEVQAERDRCYRWLSQMGQENLHEAKMKKFLEFLVNQEFKFLAAAFRPWKELVAEKQRRERALDDALDAAFSSDEDEDEKMEEVEEVQVNQETGEEKVVLVKKKKEKAKPMSALDLAIQRRKQVELVERGLADPSTLRRPLNDQDISAAAEKIEDNIVENALDGVIEEVEFYLNSALLVEEGAKRDAVMDLCLRLWMNEESLKDIVLDSKLKPAVGDGEEDNEEGGEGREEDDEEEEEEEDEDEEDVHLDDVDLGFGDAGAIAIADAMRSNTRVETIVIRNQAIGDEGCSALAAVLCGNSSVKTLDLSMNHICNVGAQEIAKMMRRNDKLERIDLRNNLIGDFGTRKLMLGLRKNTRVSNRKLKLRSNRVSVNQMFVKRE</sequence>
<dbReference type="InterPro" id="IPR035892">
    <property type="entry name" value="C2_domain_sf"/>
</dbReference>
<dbReference type="SUPFAM" id="SSF49562">
    <property type="entry name" value="C2 domain (Calcium/lipid-binding domain, CaLB)"/>
    <property type="match status" value="2"/>
</dbReference>
<name>A0A9W7G4W9_9STRA</name>
<dbReference type="InterPro" id="IPR001202">
    <property type="entry name" value="WW_dom"/>
</dbReference>
<dbReference type="Gene3D" id="3.80.10.10">
    <property type="entry name" value="Ribonuclease Inhibitor"/>
    <property type="match status" value="1"/>
</dbReference>
<comment type="caution">
    <text evidence="5">The sequence shown here is derived from an EMBL/GenBank/DDBJ whole genome shotgun (WGS) entry which is preliminary data.</text>
</comment>
<evidence type="ECO:0000313" key="6">
    <source>
        <dbReference type="Proteomes" id="UP001165082"/>
    </source>
</evidence>
<evidence type="ECO:0000256" key="3">
    <source>
        <dbReference type="SAM" id="MobiDB-lite"/>
    </source>
</evidence>